<gene>
    <name evidence="2" type="ORF">DVS81_07605</name>
</gene>
<dbReference type="EMBL" id="QPGA01000010">
    <property type="protein sequence ID" value="RDE51171.1"/>
    <property type="molecule type" value="Genomic_DNA"/>
</dbReference>
<dbReference type="Gene3D" id="3.40.50.2000">
    <property type="entry name" value="Glycogen Phosphorylase B"/>
    <property type="match status" value="2"/>
</dbReference>
<evidence type="ECO:0000313" key="3">
    <source>
        <dbReference type="Proteomes" id="UP000253831"/>
    </source>
</evidence>
<dbReference type="AlphaFoldDB" id="A0A369XM12"/>
<dbReference type="SUPFAM" id="SSF53756">
    <property type="entry name" value="UDP-Glycosyltransferase/glycogen phosphorylase"/>
    <property type="match status" value="1"/>
</dbReference>
<dbReference type="Proteomes" id="UP000253831">
    <property type="component" value="Unassembled WGS sequence"/>
</dbReference>
<protein>
    <submittedName>
        <fullName evidence="2">Glycosyltransferase</fullName>
    </submittedName>
</protein>
<proteinExistence type="predicted"/>
<evidence type="ECO:0000259" key="1">
    <source>
        <dbReference type="Pfam" id="PF13579"/>
    </source>
</evidence>
<evidence type="ECO:0000313" key="2">
    <source>
        <dbReference type="EMBL" id="RDE51171.1"/>
    </source>
</evidence>
<reference evidence="2 3" key="1">
    <citation type="submission" date="2018-05" db="EMBL/GenBank/DDBJ databases">
        <title>Integrated omic analyses show evidence that a Ca. Accumulibacter phosphatis strain performs denitrification under micro-aerobic conditions.</title>
        <authorList>
            <person name="Camejo P.Y."/>
            <person name="Katherine M.D."/>
            <person name="Daniel N.R."/>
        </authorList>
    </citation>
    <scope>NUCLEOTIDE SEQUENCE [LARGE SCALE GENOMIC DNA]</scope>
    <source>
        <strain evidence="2">UW-LDO-IC</strain>
    </source>
</reference>
<name>A0A369XM12_9PROT</name>
<dbReference type="Pfam" id="PF13579">
    <property type="entry name" value="Glyco_trans_4_4"/>
    <property type="match status" value="1"/>
</dbReference>
<dbReference type="GO" id="GO:0016757">
    <property type="term" value="F:glycosyltransferase activity"/>
    <property type="evidence" value="ECO:0007669"/>
    <property type="project" value="UniProtKB-ARBA"/>
</dbReference>
<keyword evidence="2" id="KW-0808">Transferase</keyword>
<dbReference type="InterPro" id="IPR028098">
    <property type="entry name" value="Glyco_trans_4-like_N"/>
</dbReference>
<feature type="domain" description="Glycosyltransferase subfamily 4-like N-terminal" evidence="1">
    <location>
        <begin position="66"/>
        <end position="204"/>
    </location>
</feature>
<sequence length="406" mass="45106">MATIASVGSYQVPILYISYDSMLEPLGQSQVLAYLKRLAVGRSIHLISFEKPSDWANLVERERIARDTAAAGVVWHPLGYHKWPSALATAWDIACGIAVGLWLVLRHRLRIVHARSYVPAVIALVLKRLTGVRFIFDMRGFWADERVDGGLWPRDGRMYRVAKWFERRFLLAADHVVSLTHAAVREMEQFPYLKGAMPPVTVIPTCADLSRFCIQAKPDHEHGFVLGYVGSAGTWYQFDAVVACFVALLKQRPQARFLIINRNEHDYIRAQLTAGGVSLDLVELRAASHAEVPMQMARMDAGVFFIKPLFSKQASAPTKLGEFLGCGIPCLANRGVGDMAEILEGEEVGIALDDFSAESLRVGVERLVDLVANPHVPQRCAAVAEQFFSLESGVARYQRIYGRLGG</sequence>
<organism evidence="2 3">
    <name type="scientific">Candidatus Accumulibacter meliphilus</name>
    <dbReference type="NCBI Taxonomy" id="2211374"/>
    <lineage>
        <taxon>Bacteria</taxon>
        <taxon>Pseudomonadati</taxon>
        <taxon>Pseudomonadota</taxon>
        <taxon>Betaproteobacteria</taxon>
        <taxon>Candidatus Accumulibacter</taxon>
    </lineage>
</organism>
<comment type="caution">
    <text evidence="2">The sequence shown here is derived from an EMBL/GenBank/DDBJ whole genome shotgun (WGS) entry which is preliminary data.</text>
</comment>
<accession>A0A369XM12</accession>